<dbReference type="Pfam" id="PF00248">
    <property type="entry name" value="Aldo_ket_red"/>
    <property type="match status" value="1"/>
</dbReference>
<dbReference type="SUPFAM" id="SSF51430">
    <property type="entry name" value="NAD(P)-linked oxidoreductase"/>
    <property type="match status" value="1"/>
</dbReference>
<dbReference type="InterPro" id="IPR023210">
    <property type="entry name" value="NADP_OxRdtase_dom"/>
</dbReference>
<sequence>MQKRRLGRSDLVVTPLCLGTMTYGQQTGQSEAFAILDRAVGFGIDFIDTAEMYPVPPKRETQGATETIVGDWLAARGRRNQVVLATKVCGRGTNDWFRDDGAPTRLTRAQIFEAVEKSLRRLRTDHIDLYQIHWPDRVVSDWGTMPTRFKPFVPAADETAVEETAAAFAELIAAGKIRHFGLSNDSPYGLMRFIAAAEAGVGPRPVSVQNAYSLVNRTWEGGLAEIALREEIGLLPYSPLAQGYLTGKYRNGALPANSRKALFNRLQRYEKPHADAAIGAYVDLAHRFGADPVTFAVAFAMNQPTVASVIIGPSGEGQLASNLAAAEFTWTEDMQAAADDLHQRFGNPCP</sequence>
<evidence type="ECO:0000256" key="1">
    <source>
        <dbReference type="ARBA" id="ARBA00023002"/>
    </source>
</evidence>
<organism evidence="3">
    <name type="scientific">uncultured Pleomorphomonas sp</name>
    <dbReference type="NCBI Taxonomy" id="442121"/>
    <lineage>
        <taxon>Bacteria</taxon>
        <taxon>Pseudomonadati</taxon>
        <taxon>Pseudomonadota</taxon>
        <taxon>Alphaproteobacteria</taxon>
        <taxon>Hyphomicrobiales</taxon>
        <taxon>Pleomorphomonadaceae</taxon>
        <taxon>Pleomorphomonas</taxon>
        <taxon>environmental samples</taxon>
    </lineage>
</organism>
<dbReference type="InterPro" id="IPR020471">
    <property type="entry name" value="AKR"/>
</dbReference>
<dbReference type="AlphaFoldDB" id="A0A212LKP8"/>
<dbReference type="GO" id="GO:0016491">
    <property type="term" value="F:oxidoreductase activity"/>
    <property type="evidence" value="ECO:0007669"/>
    <property type="project" value="UniProtKB-KW"/>
</dbReference>
<reference evidence="3" key="1">
    <citation type="submission" date="2016-08" db="EMBL/GenBank/DDBJ databases">
        <authorList>
            <person name="Seilhamer J.J."/>
        </authorList>
    </citation>
    <scope>NUCLEOTIDE SEQUENCE</scope>
    <source>
        <strain evidence="3">86</strain>
    </source>
</reference>
<dbReference type="InterPro" id="IPR036812">
    <property type="entry name" value="NAD(P)_OxRdtase_dom_sf"/>
</dbReference>
<accession>A0A212LKP8</accession>
<proteinExistence type="predicted"/>
<dbReference type="CDD" id="cd19094">
    <property type="entry name" value="AKR_Tas-like"/>
    <property type="match status" value="1"/>
</dbReference>
<dbReference type="Gene3D" id="3.20.20.100">
    <property type="entry name" value="NADP-dependent oxidoreductase domain"/>
    <property type="match status" value="1"/>
</dbReference>
<dbReference type="PANTHER" id="PTHR43364">
    <property type="entry name" value="NADH-SPECIFIC METHYLGLYOXAL REDUCTASE-RELATED"/>
    <property type="match status" value="1"/>
</dbReference>
<dbReference type="EMBL" id="FMJD01000010">
    <property type="protein sequence ID" value="SCM78097.1"/>
    <property type="molecule type" value="Genomic_DNA"/>
</dbReference>
<keyword evidence="1" id="KW-0560">Oxidoreductase</keyword>
<dbReference type="RefSeq" id="WP_288197849.1">
    <property type="nucleotide sequence ID" value="NZ_LT608334.1"/>
</dbReference>
<dbReference type="InterPro" id="IPR050523">
    <property type="entry name" value="AKR_Detox_Biosynth"/>
</dbReference>
<evidence type="ECO:0000313" key="3">
    <source>
        <dbReference type="EMBL" id="SCM78097.1"/>
    </source>
</evidence>
<gene>
    <name evidence="3" type="primary">tas</name>
    <name evidence="3" type="ORF">KL86PLE_60419</name>
</gene>
<name>A0A212LKP8_9HYPH</name>
<dbReference type="PANTHER" id="PTHR43364:SF4">
    <property type="entry name" value="NAD(P)-LINKED OXIDOREDUCTASE SUPERFAMILY PROTEIN"/>
    <property type="match status" value="1"/>
</dbReference>
<feature type="domain" description="NADP-dependent oxidoreductase" evidence="2">
    <location>
        <begin position="15"/>
        <end position="340"/>
    </location>
</feature>
<dbReference type="PRINTS" id="PR00069">
    <property type="entry name" value="ALDKETRDTASE"/>
</dbReference>
<protein>
    <submittedName>
        <fullName evidence="3">Protein tas</fullName>
    </submittedName>
</protein>
<evidence type="ECO:0000259" key="2">
    <source>
        <dbReference type="Pfam" id="PF00248"/>
    </source>
</evidence>